<keyword evidence="5" id="KW-0190">Covalent protein-DNA linkage</keyword>
<dbReference type="SUPFAM" id="SSF143081">
    <property type="entry name" value="BB1717-like"/>
    <property type="match status" value="1"/>
</dbReference>
<protein>
    <recommendedName>
        <fullName evidence="8">Abasic site processing protein</fullName>
        <ecNumber evidence="8">3.4.-.-</ecNumber>
    </recommendedName>
</protein>
<comment type="similarity">
    <text evidence="1 8">Belongs to the SOS response-associated peptidase family.</text>
</comment>
<evidence type="ECO:0000256" key="4">
    <source>
        <dbReference type="ARBA" id="ARBA00022801"/>
    </source>
</evidence>
<dbReference type="EMBL" id="JACRSO010000005">
    <property type="protein sequence ID" value="MBC8529998.1"/>
    <property type="molecule type" value="Genomic_DNA"/>
</dbReference>
<accession>A0A926HNA9</accession>
<evidence type="ECO:0000256" key="5">
    <source>
        <dbReference type="ARBA" id="ARBA00023124"/>
    </source>
</evidence>
<dbReference type="InterPro" id="IPR036590">
    <property type="entry name" value="SRAP-like"/>
</dbReference>
<evidence type="ECO:0000256" key="7">
    <source>
        <dbReference type="ARBA" id="ARBA00023239"/>
    </source>
</evidence>
<evidence type="ECO:0000313" key="9">
    <source>
        <dbReference type="EMBL" id="MBC8529998.1"/>
    </source>
</evidence>
<dbReference type="InterPro" id="IPR003738">
    <property type="entry name" value="SRAP"/>
</dbReference>
<evidence type="ECO:0000256" key="1">
    <source>
        <dbReference type="ARBA" id="ARBA00008136"/>
    </source>
</evidence>
<keyword evidence="2 8" id="KW-0645">Protease</keyword>
<dbReference type="GO" id="GO:0016829">
    <property type="term" value="F:lyase activity"/>
    <property type="evidence" value="ECO:0007669"/>
    <property type="project" value="UniProtKB-KW"/>
</dbReference>
<dbReference type="AlphaFoldDB" id="A0A926HNA9"/>
<gene>
    <name evidence="9" type="ORF">H8699_11210</name>
</gene>
<keyword evidence="4 8" id="KW-0378">Hydrolase</keyword>
<evidence type="ECO:0000256" key="6">
    <source>
        <dbReference type="ARBA" id="ARBA00023125"/>
    </source>
</evidence>
<dbReference type="PANTHER" id="PTHR13604:SF0">
    <property type="entry name" value="ABASIC SITE PROCESSING PROTEIN HMCES"/>
    <property type="match status" value="1"/>
</dbReference>
<dbReference type="Pfam" id="PF02586">
    <property type="entry name" value="SRAP"/>
    <property type="match status" value="1"/>
</dbReference>
<dbReference type="Proteomes" id="UP000654279">
    <property type="component" value="Unassembled WGS sequence"/>
</dbReference>
<dbReference type="RefSeq" id="WP_249285766.1">
    <property type="nucleotide sequence ID" value="NZ_JACRSO010000005.1"/>
</dbReference>
<dbReference type="GO" id="GO:0006508">
    <property type="term" value="P:proteolysis"/>
    <property type="evidence" value="ECO:0007669"/>
    <property type="project" value="UniProtKB-KW"/>
</dbReference>
<evidence type="ECO:0000313" key="10">
    <source>
        <dbReference type="Proteomes" id="UP000654279"/>
    </source>
</evidence>
<keyword evidence="3" id="KW-0227">DNA damage</keyword>
<dbReference type="GO" id="GO:0008233">
    <property type="term" value="F:peptidase activity"/>
    <property type="evidence" value="ECO:0007669"/>
    <property type="project" value="UniProtKB-KW"/>
</dbReference>
<dbReference type="Gene3D" id="3.90.1680.10">
    <property type="entry name" value="SOS response associated peptidase-like"/>
    <property type="match status" value="1"/>
</dbReference>
<dbReference type="EC" id="3.4.-.-" evidence="8"/>
<reference evidence="9" key="1">
    <citation type="submission" date="2020-08" db="EMBL/GenBank/DDBJ databases">
        <title>Genome public.</title>
        <authorList>
            <person name="Liu C."/>
            <person name="Sun Q."/>
        </authorList>
    </citation>
    <scope>NUCLEOTIDE SEQUENCE</scope>
    <source>
        <strain evidence="9">NSJ-44</strain>
    </source>
</reference>
<proteinExistence type="inferred from homology"/>
<keyword evidence="7" id="KW-0456">Lyase</keyword>
<evidence type="ECO:0000256" key="8">
    <source>
        <dbReference type="RuleBase" id="RU364100"/>
    </source>
</evidence>
<organism evidence="9 10">
    <name type="scientific">Luoshenia tenuis</name>
    <dbReference type="NCBI Taxonomy" id="2763654"/>
    <lineage>
        <taxon>Bacteria</taxon>
        <taxon>Bacillati</taxon>
        <taxon>Bacillota</taxon>
        <taxon>Clostridia</taxon>
        <taxon>Christensenellales</taxon>
        <taxon>Christensenellaceae</taxon>
        <taxon>Luoshenia</taxon>
    </lineage>
</organism>
<evidence type="ECO:0000256" key="2">
    <source>
        <dbReference type="ARBA" id="ARBA00022670"/>
    </source>
</evidence>
<sequence length="199" mass="22727">MCGRYFIDAGDREWMRVLELLAQEDRQSPAFADMRTGEVYPTHIVPVLTAPDRAHLMQWGFTRFDGKGQVINARSETAGEKSMFRRPLSQGRCLIPASCYYEWRRLEGGGKQKYALSPQEPLYMAGLYRREQGAALPRFVIMTRDAAPEIAFIHDRMPVIFDKPAQQKWLERDVALDALLAQAENAIRFEPADGQTALF</sequence>
<dbReference type="PANTHER" id="PTHR13604">
    <property type="entry name" value="DC12-RELATED"/>
    <property type="match status" value="1"/>
</dbReference>
<keyword evidence="6" id="KW-0238">DNA-binding</keyword>
<evidence type="ECO:0000256" key="3">
    <source>
        <dbReference type="ARBA" id="ARBA00022763"/>
    </source>
</evidence>
<dbReference type="GO" id="GO:0106300">
    <property type="term" value="P:protein-DNA covalent cross-linking repair"/>
    <property type="evidence" value="ECO:0007669"/>
    <property type="project" value="InterPro"/>
</dbReference>
<dbReference type="GO" id="GO:0003697">
    <property type="term" value="F:single-stranded DNA binding"/>
    <property type="evidence" value="ECO:0007669"/>
    <property type="project" value="InterPro"/>
</dbReference>
<name>A0A926HNA9_9FIRM</name>
<keyword evidence="10" id="KW-1185">Reference proteome</keyword>
<comment type="caution">
    <text evidence="9">The sequence shown here is derived from an EMBL/GenBank/DDBJ whole genome shotgun (WGS) entry which is preliminary data.</text>
</comment>